<dbReference type="InterPro" id="IPR036684">
    <property type="entry name" value="Ca_lectin_sf"/>
</dbReference>
<dbReference type="InterPro" id="IPR010907">
    <property type="entry name" value="Ca-mediated_lectin"/>
</dbReference>
<dbReference type="Pfam" id="PF07472">
    <property type="entry name" value="PA-IIL"/>
    <property type="match status" value="1"/>
</dbReference>
<organism evidence="3 4">
    <name type="scientific">Burkholderia dolosa</name>
    <dbReference type="NCBI Taxonomy" id="152500"/>
    <lineage>
        <taxon>Bacteria</taxon>
        <taxon>Pseudomonadati</taxon>
        <taxon>Pseudomonadota</taxon>
        <taxon>Betaproteobacteria</taxon>
        <taxon>Burkholderiales</taxon>
        <taxon>Burkholderiaceae</taxon>
        <taxon>Burkholderia</taxon>
        <taxon>Burkholderia cepacia complex</taxon>
    </lineage>
</organism>
<dbReference type="SUPFAM" id="SSF82026">
    <property type="entry name" value="Calcium-mediated lectin"/>
    <property type="match status" value="1"/>
</dbReference>
<dbReference type="Proteomes" id="UP000625568">
    <property type="component" value="Chromosome 2"/>
</dbReference>
<evidence type="ECO:0000259" key="2">
    <source>
        <dbReference type="Pfam" id="PF07472"/>
    </source>
</evidence>
<dbReference type="PANTHER" id="PTHR48148">
    <property type="entry name" value="KERATINOCYTE PROLINE-RICH PROTEIN"/>
    <property type="match status" value="1"/>
</dbReference>
<proteinExistence type="predicted"/>
<dbReference type="EMBL" id="CP069483">
    <property type="protein sequence ID" value="QRO79812.1"/>
    <property type="molecule type" value="Genomic_DNA"/>
</dbReference>
<keyword evidence="4" id="KW-1185">Reference proteome</keyword>
<sequence>MRTEQSSETVRVGVGGCRARAGNPCGIARIDGAIPMIANAGQLACRIWTIGRTDHLTKRENMGNPINYGDSVWVVDMSIGNGSNTYLQSDASITGGTTSLWQIESYNGESGQVSTSKGMLLKTTSGYLYATESQQVTIAPFQVADPGFIWVPIVVSGGDGLSTDSQFRLQAGNSKAGEGQYLFLTHGTGRPASLKSDSANGATSDIWVFKVASAAPGPSPTPSPNPTPSPSPTPTPNPTPSPGPTPSSTPSPNPTPSPSPTPTPNPTPSPGPTPSPHPTPSPGPTPTPSPTPDPNKGEHPFHVPAGTQFAVTVLLNSKVEQTIAVYLDDDAQPAYQITGTGSGDVNQGTVVLTAKAQGKVTLKASAGGKTSLFHAGQKDIPTKRSYIGVIAIYNGADGDNAYDDALVFFNWPLR</sequence>
<dbReference type="AlphaFoldDB" id="A0A892IAN3"/>
<protein>
    <recommendedName>
        <fullName evidence="2">Calcium-mediated lectin domain-containing protein</fullName>
    </recommendedName>
</protein>
<evidence type="ECO:0000313" key="4">
    <source>
        <dbReference type="Proteomes" id="UP000625568"/>
    </source>
</evidence>
<feature type="compositionally biased region" description="Pro residues" evidence="1">
    <location>
        <begin position="217"/>
        <end position="293"/>
    </location>
</feature>
<evidence type="ECO:0000313" key="3">
    <source>
        <dbReference type="EMBL" id="QRO79812.1"/>
    </source>
</evidence>
<dbReference type="PANTHER" id="PTHR48148:SF2">
    <property type="entry name" value="PA14 DOMAIN-CONTAINING PROTEIN"/>
    <property type="match status" value="1"/>
</dbReference>
<feature type="region of interest" description="Disordered" evidence="1">
    <location>
        <begin position="213"/>
        <end position="303"/>
    </location>
</feature>
<accession>A0A892IAN3</accession>
<evidence type="ECO:0000256" key="1">
    <source>
        <dbReference type="SAM" id="MobiDB-lite"/>
    </source>
</evidence>
<dbReference type="Gene3D" id="2.60.120.400">
    <property type="entry name" value="Calcium-mediated lectin"/>
    <property type="match status" value="1"/>
</dbReference>
<feature type="domain" description="Calcium-mediated lectin" evidence="2">
    <location>
        <begin position="301"/>
        <end position="413"/>
    </location>
</feature>
<dbReference type="GeneID" id="93129712"/>
<dbReference type="RefSeq" id="WP_081293682.1">
    <property type="nucleotide sequence ID" value="NZ_CP033838.1"/>
</dbReference>
<gene>
    <name evidence="3" type="ORF">I6K02_25140</name>
</gene>
<reference evidence="3 4" key="1">
    <citation type="submission" date="2021-02" db="EMBL/GenBank/DDBJ databases">
        <title>FDA dAtabase for Regulatory Grade micrObial Sequences (FDA-ARGOS): Supporting development and validation of Infectious Disease Dx tests.</title>
        <authorList>
            <person name="Minogue T."/>
            <person name="Wolcott M."/>
            <person name="Wasieloski L."/>
            <person name="Aguilar W."/>
            <person name="Moore D."/>
            <person name="Jaissle J."/>
            <person name="Tallon L."/>
            <person name="Sadzewicz L."/>
            <person name="Zhao X."/>
            <person name="Boylan J."/>
            <person name="Ott S."/>
            <person name="Bowen H."/>
            <person name="Vavikolanu K."/>
            <person name="Mehta A."/>
            <person name="Aluvathingal J."/>
            <person name="Nadendla S."/>
            <person name="Yan Y."/>
            <person name="Sichtig H."/>
        </authorList>
    </citation>
    <scope>NUCLEOTIDE SEQUENCE [LARGE SCALE GENOMIC DNA]</scope>
    <source>
        <strain evidence="3 4">FDAARGOS_1272</strain>
    </source>
</reference>
<name>A0A892IAN3_9BURK</name>